<proteinExistence type="predicted"/>
<comment type="caution">
    <text evidence="2">The sequence shown here is derived from an EMBL/GenBank/DDBJ whole genome shotgun (WGS) entry which is preliminary data.</text>
</comment>
<evidence type="ECO:0000313" key="3">
    <source>
        <dbReference type="Proteomes" id="UP000886884"/>
    </source>
</evidence>
<feature type="region of interest" description="Disordered" evidence="1">
    <location>
        <begin position="48"/>
        <end position="70"/>
    </location>
</feature>
<gene>
    <name evidence="2" type="ORF">IAA64_06000</name>
</gene>
<dbReference type="AlphaFoldDB" id="A0A9D1P7H2"/>
<sequence length="70" mass="7812">MLKREIRWVSKAERMPTAEDADAQGCVLVWDTNNGVMITGIHNPYGIGRGPVTHWATPPEGPTIKKRAER</sequence>
<accession>A0A9D1P7H2</accession>
<reference evidence="2" key="2">
    <citation type="journal article" date="2021" name="PeerJ">
        <title>Extensive microbial diversity within the chicken gut microbiome revealed by metagenomics and culture.</title>
        <authorList>
            <person name="Gilroy R."/>
            <person name="Ravi A."/>
            <person name="Getino M."/>
            <person name="Pursley I."/>
            <person name="Horton D.L."/>
            <person name="Alikhan N.F."/>
            <person name="Baker D."/>
            <person name="Gharbi K."/>
            <person name="Hall N."/>
            <person name="Watson M."/>
            <person name="Adriaenssens E.M."/>
            <person name="Foster-Nyarko E."/>
            <person name="Jarju S."/>
            <person name="Secka A."/>
            <person name="Antonio M."/>
            <person name="Oren A."/>
            <person name="Chaudhuri R.R."/>
            <person name="La Ragione R."/>
            <person name="Hildebrand F."/>
            <person name="Pallen M.J."/>
        </authorList>
    </citation>
    <scope>NUCLEOTIDE SEQUENCE</scope>
    <source>
        <strain evidence="2">CHK183-6373</strain>
    </source>
</reference>
<dbReference type="Proteomes" id="UP000886884">
    <property type="component" value="Unassembled WGS sequence"/>
</dbReference>
<reference evidence="2" key="1">
    <citation type="submission" date="2020-10" db="EMBL/GenBank/DDBJ databases">
        <authorList>
            <person name="Gilroy R."/>
        </authorList>
    </citation>
    <scope>NUCLEOTIDE SEQUENCE</scope>
    <source>
        <strain evidence="2">CHK183-6373</strain>
    </source>
</reference>
<organism evidence="2 3">
    <name type="scientific">Candidatus Ornithocaccomicrobium faecavium</name>
    <dbReference type="NCBI Taxonomy" id="2840890"/>
    <lineage>
        <taxon>Bacteria</taxon>
        <taxon>Bacillati</taxon>
        <taxon>Bacillota</taxon>
        <taxon>Clostridia</taxon>
        <taxon>Candidatus Ornithocaccomicrobium</taxon>
    </lineage>
</organism>
<evidence type="ECO:0000256" key="1">
    <source>
        <dbReference type="SAM" id="MobiDB-lite"/>
    </source>
</evidence>
<name>A0A9D1P7H2_9FIRM</name>
<dbReference type="EMBL" id="DVOT01000110">
    <property type="protein sequence ID" value="HIV27501.1"/>
    <property type="molecule type" value="Genomic_DNA"/>
</dbReference>
<protein>
    <submittedName>
        <fullName evidence="2">Uncharacterized protein</fullName>
    </submittedName>
</protein>
<evidence type="ECO:0000313" key="2">
    <source>
        <dbReference type="EMBL" id="HIV27501.1"/>
    </source>
</evidence>